<feature type="compositionally biased region" description="Polar residues" evidence="2">
    <location>
        <begin position="31"/>
        <end position="48"/>
    </location>
</feature>
<evidence type="ECO:0000256" key="1">
    <source>
        <dbReference type="ARBA" id="ARBA00025778"/>
    </source>
</evidence>
<dbReference type="AlphaFoldDB" id="A0A4Z2H2C1"/>
<gene>
    <name evidence="3" type="ORF">EYF80_030172</name>
</gene>
<dbReference type="InterPro" id="IPR026134">
    <property type="entry name" value="MDFI/MDFIC"/>
</dbReference>
<organism evidence="3 4">
    <name type="scientific">Liparis tanakae</name>
    <name type="common">Tanaka's snailfish</name>
    <dbReference type="NCBI Taxonomy" id="230148"/>
    <lineage>
        <taxon>Eukaryota</taxon>
        <taxon>Metazoa</taxon>
        <taxon>Chordata</taxon>
        <taxon>Craniata</taxon>
        <taxon>Vertebrata</taxon>
        <taxon>Euteleostomi</taxon>
        <taxon>Actinopterygii</taxon>
        <taxon>Neopterygii</taxon>
        <taxon>Teleostei</taxon>
        <taxon>Neoteleostei</taxon>
        <taxon>Acanthomorphata</taxon>
        <taxon>Eupercaria</taxon>
        <taxon>Perciformes</taxon>
        <taxon>Cottioidei</taxon>
        <taxon>Cottales</taxon>
        <taxon>Liparidae</taxon>
        <taxon>Liparis</taxon>
    </lineage>
</organism>
<sequence>MATELLSYERKPSEAPAGDWRLGASADAQPGETSRCTQQPRECDSSSSPLLSLKTYLRRSSSTSSSTSDTLSSTQQIVGVDCAGFVLNCLFCRFYDMLLMIRGSCEIMFNHCCPNYRQVVDAMESAPSGNDDWDCGVFGSCQDAGDCLELAMEMSELCYH</sequence>
<dbReference type="EMBL" id="SRLO01000352">
    <property type="protein sequence ID" value="TNN59600.1"/>
    <property type="molecule type" value="Genomic_DNA"/>
</dbReference>
<evidence type="ECO:0000313" key="3">
    <source>
        <dbReference type="EMBL" id="TNN59600.1"/>
    </source>
</evidence>
<evidence type="ECO:0008006" key="5">
    <source>
        <dbReference type="Google" id="ProtNLM"/>
    </source>
</evidence>
<dbReference type="PANTHER" id="PTHR15304">
    <property type="entry name" value="MYOD FAMILY INHIBITOR"/>
    <property type="match status" value="1"/>
</dbReference>
<evidence type="ECO:0000313" key="4">
    <source>
        <dbReference type="Proteomes" id="UP000314294"/>
    </source>
</evidence>
<dbReference type="PANTHER" id="PTHR15304:SF2">
    <property type="entry name" value="MYOD FAMILY INHIBITOR DOMAIN-CONTAINING PROTEIN 2"/>
    <property type="match status" value="1"/>
</dbReference>
<comment type="similarity">
    <text evidence="1">Belongs to the MDFI family.</text>
</comment>
<accession>A0A4Z2H2C1</accession>
<dbReference type="OrthoDB" id="8767764at2759"/>
<evidence type="ECO:0000256" key="2">
    <source>
        <dbReference type="SAM" id="MobiDB-lite"/>
    </source>
</evidence>
<reference evidence="3 4" key="1">
    <citation type="submission" date="2019-03" db="EMBL/GenBank/DDBJ databases">
        <title>First draft genome of Liparis tanakae, snailfish: a comprehensive survey of snailfish specific genes.</title>
        <authorList>
            <person name="Kim W."/>
            <person name="Song I."/>
            <person name="Jeong J.-H."/>
            <person name="Kim D."/>
            <person name="Kim S."/>
            <person name="Ryu S."/>
            <person name="Song J.Y."/>
            <person name="Lee S.K."/>
        </authorList>
    </citation>
    <scope>NUCLEOTIDE SEQUENCE [LARGE SCALE GENOMIC DNA]</scope>
    <source>
        <tissue evidence="3">Muscle</tissue>
    </source>
</reference>
<dbReference type="GO" id="GO:0010468">
    <property type="term" value="P:regulation of gene expression"/>
    <property type="evidence" value="ECO:0007669"/>
    <property type="project" value="UniProtKB-ARBA"/>
</dbReference>
<name>A0A4Z2H2C1_9TELE</name>
<protein>
    <recommendedName>
        <fullName evidence="5">MyoD family inhibitor domain-containing protein</fullName>
    </recommendedName>
</protein>
<feature type="region of interest" description="Disordered" evidence="2">
    <location>
        <begin position="1"/>
        <end position="48"/>
    </location>
</feature>
<dbReference type="Pfam" id="PF15316">
    <property type="entry name" value="MDFI"/>
    <property type="match status" value="1"/>
</dbReference>
<keyword evidence="4" id="KW-1185">Reference proteome</keyword>
<dbReference type="Proteomes" id="UP000314294">
    <property type="component" value="Unassembled WGS sequence"/>
</dbReference>
<comment type="caution">
    <text evidence="3">The sequence shown here is derived from an EMBL/GenBank/DDBJ whole genome shotgun (WGS) entry which is preliminary data.</text>
</comment>
<proteinExistence type="inferred from homology"/>